<proteinExistence type="predicted"/>
<name>A0A3D9ZRR0_9ACTN</name>
<sequence>MQHFTTVYDRARTEDVHDAAAYGPAATDRISVAEGPSLLCGSQRVRAVMSPCEVVARMSSSAVPSFLRALLMRP</sequence>
<gene>
    <name evidence="1" type="ORF">DFJ67_6135</name>
</gene>
<dbReference type="AlphaFoldDB" id="A0A3D9ZRR0"/>
<accession>A0A3D9ZRR0</accession>
<evidence type="ECO:0000313" key="2">
    <source>
        <dbReference type="Proteomes" id="UP000256913"/>
    </source>
</evidence>
<dbReference type="EMBL" id="QUMQ01000001">
    <property type="protein sequence ID" value="REG00089.1"/>
    <property type="molecule type" value="Genomic_DNA"/>
</dbReference>
<evidence type="ECO:0000313" key="1">
    <source>
        <dbReference type="EMBL" id="REG00089.1"/>
    </source>
</evidence>
<protein>
    <submittedName>
        <fullName evidence="1">Uncharacterized protein</fullName>
    </submittedName>
</protein>
<organism evidence="1 2">
    <name type="scientific">Asanoa ferruginea</name>
    <dbReference type="NCBI Taxonomy" id="53367"/>
    <lineage>
        <taxon>Bacteria</taxon>
        <taxon>Bacillati</taxon>
        <taxon>Actinomycetota</taxon>
        <taxon>Actinomycetes</taxon>
        <taxon>Micromonosporales</taxon>
        <taxon>Micromonosporaceae</taxon>
        <taxon>Asanoa</taxon>
    </lineage>
</organism>
<keyword evidence="2" id="KW-1185">Reference proteome</keyword>
<reference evidence="1 2" key="1">
    <citation type="submission" date="2018-08" db="EMBL/GenBank/DDBJ databases">
        <title>Sequencing the genomes of 1000 actinobacteria strains.</title>
        <authorList>
            <person name="Klenk H.-P."/>
        </authorList>
    </citation>
    <scope>NUCLEOTIDE SEQUENCE [LARGE SCALE GENOMIC DNA]</scope>
    <source>
        <strain evidence="1 2">DSM 44099</strain>
    </source>
</reference>
<dbReference type="Proteomes" id="UP000256913">
    <property type="component" value="Unassembled WGS sequence"/>
</dbReference>
<comment type="caution">
    <text evidence="1">The sequence shown here is derived from an EMBL/GenBank/DDBJ whole genome shotgun (WGS) entry which is preliminary data.</text>
</comment>